<gene>
    <name evidence="1" type="ORF">Ari01nite_72160</name>
</gene>
<sequence>MSGEFEVRWTGTLPGTPPEIWDAFTRHTAGWLWPIRYEPREGGVDGVVDYTAEPFLGVRTADALYRFFGRDAWGWPVGMSVHQFGGDVDPSWTAWLEGVR</sequence>
<keyword evidence="2" id="KW-1185">Reference proteome</keyword>
<evidence type="ECO:0000313" key="2">
    <source>
        <dbReference type="Proteomes" id="UP000636960"/>
    </source>
</evidence>
<evidence type="ECO:0000313" key="1">
    <source>
        <dbReference type="EMBL" id="GIE99751.1"/>
    </source>
</evidence>
<proteinExistence type="predicted"/>
<dbReference type="Proteomes" id="UP000636960">
    <property type="component" value="Unassembled WGS sequence"/>
</dbReference>
<protein>
    <recommendedName>
        <fullName evidence="3">Activator of Hsp90 ATPase 1 family protein</fullName>
    </recommendedName>
</protein>
<organism evidence="1 2">
    <name type="scientific">Paractinoplanes rishiriensis</name>
    <dbReference type="NCBI Taxonomy" id="1050105"/>
    <lineage>
        <taxon>Bacteria</taxon>
        <taxon>Bacillati</taxon>
        <taxon>Actinomycetota</taxon>
        <taxon>Actinomycetes</taxon>
        <taxon>Micromonosporales</taxon>
        <taxon>Micromonosporaceae</taxon>
        <taxon>Paractinoplanes</taxon>
    </lineage>
</organism>
<name>A0A919K2M6_9ACTN</name>
<comment type="caution">
    <text evidence="1">The sequence shown here is derived from an EMBL/GenBank/DDBJ whole genome shotgun (WGS) entry which is preliminary data.</text>
</comment>
<dbReference type="AlphaFoldDB" id="A0A919K2M6"/>
<evidence type="ECO:0008006" key="3">
    <source>
        <dbReference type="Google" id="ProtNLM"/>
    </source>
</evidence>
<dbReference type="RefSeq" id="WP_203786721.1">
    <property type="nucleotide sequence ID" value="NZ_BOMV01000076.1"/>
</dbReference>
<accession>A0A919K2M6</accession>
<dbReference type="EMBL" id="BOMV01000076">
    <property type="protein sequence ID" value="GIE99751.1"/>
    <property type="molecule type" value="Genomic_DNA"/>
</dbReference>
<reference evidence="1" key="1">
    <citation type="submission" date="2021-01" db="EMBL/GenBank/DDBJ databases">
        <title>Whole genome shotgun sequence of Actinoplanes rishiriensis NBRC 108556.</title>
        <authorList>
            <person name="Komaki H."/>
            <person name="Tamura T."/>
        </authorList>
    </citation>
    <scope>NUCLEOTIDE SEQUENCE</scope>
    <source>
        <strain evidence="1">NBRC 108556</strain>
    </source>
</reference>